<dbReference type="Gene3D" id="2.60.120.10">
    <property type="entry name" value="Jelly Rolls"/>
    <property type="match status" value="1"/>
</dbReference>
<keyword evidence="5 7" id="KW-0479">Metal-binding</keyword>
<evidence type="ECO:0000313" key="9">
    <source>
        <dbReference type="Proteomes" id="UP001652660"/>
    </source>
</evidence>
<evidence type="ECO:0000256" key="7">
    <source>
        <dbReference type="RuleBase" id="RU366015"/>
    </source>
</evidence>
<dbReference type="InterPro" id="IPR006045">
    <property type="entry name" value="Cupin_1"/>
</dbReference>
<keyword evidence="7" id="KW-0732">Signal</keyword>
<dbReference type="InterPro" id="IPR001929">
    <property type="entry name" value="Germin"/>
</dbReference>
<evidence type="ECO:0000313" key="10">
    <source>
        <dbReference type="RefSeq" id="XP_071911466.1"/>
    </source>
</evidence>
<name>A0ABM4UW05_COFAR</name>
<evidence type="ECO:0000256" key="1">
    <source>
        <dbReference type="ARBA" id="ARBA00004271"/>
    </source>
</evidence>
<evidence type="ECO:0000256" key="2">
    <source>
        <dbReference type="ARBA" id="ARBA00007456"/>
    </source>
</evidence>
<evidence type="ECO:0000259" key="8">
    <source>
        <dbReference type="SMART" id="SM00835"/>
    </source>
</evidence>
<proteinExistence type="inferred from homology"/>
<organism evidence="9 10">
    <name type="scientific">Coffea arabica</name>
    <name type="common">Arabian coffee</name>
    <dbReference type="NCBI Taxonomy" id="13443"/>
    <lineage>
        <taxon>Eukaryota</taxon>
        <taxon>Viridiplantae</taxon>
        <taxon>Streptophyta</taxon>
        <taxon>Embryophyta</taxon>
        <taxon>Tracheophyta</taxon>
        <taxon>Spermatophyta</taxon>
        <taxon>Magnoliopsida</taxon>
        <taxon>eudicotyledons</taxon>
        <taxon>Gunneridae</taxon>
        <taxon>Pentapetalae</taxon>
        <taxon>asterids</taxon>
        <taxon>lamiids</taxon>
        <taxon>Gentianales</taxon>
        <taxon>Rubiaceae</taxon>
        <taxon>Ixoroideae</taxon>
        <taxon>Gardenieae complex</taxon>
        <taxon>Bertiereae - Coffeeae clade</taxon>
        <taxon>Coffeeae</taxon>
        <taxon>Coffea</taxon>
    </lineage>
</organism>
<dbReference type="Pfam" id="PF00190">
    <property type="entry name" value="Cupin_1"/>
    <property type="match status" value="1"/>
</dbReference>
<comment type="subcellular location">
    <subcellularLocation>
        <location evidence="1 7">Secreted</location>
        <location evidence="1 7">Extracellular space</location>
        <location evidence="1 7">Apoplast</location>
    </subcellularLocation>
</comment>
<feature type="chain" id="PRO_5045000819" description="Germin-like protein" evidence="7">
    <location>
        <begin position="22"/>
        <end position="216"/>
    </location>
</feature>
<dbReference type="CDD" id="cd02241">
    <property type="entry name" value="cupin_OxOx"/>
    <property type="match status" value="1"/>
</dbReference>
<reference evidence="10" key="1">
    <citation type="submission" date="2025-08" db="UniProtKB">
        <authorList>
            <consortium name="RefSeq"/>
        </authorList>
    </citation>
    <scope>IDENTIFICATION</scope>
    <source>
        <tissue evidence="10">Leaves</tissue>
    </source>
</reference>
<evidence type="ECO:0000256" key="4">
    <source>
        <dbReference type="ARBA" id="ARBA00022525"/>
    </source>
</evidence>
<comment type="similarity">
    <text evidence="2 7">Belongs to the germin family.</text>
</comment>
<keyword evidence="3 7" id="KW-0052">Apoplast</keyword>
<protein>
    <recommendedName>
        <fullName evidence="7">Germin-like protein</fullName>
    </recommendedName>
</protein>
<evidence type="ECO:0000256" key="3">
    <source>
        <dbReference type="ARBA" id="ARBA00022523"/>
    </source>
</evidence>
<keyword evidence="6 7" id="KW-0464">Manganese</keyword>
<keyword evidence="9" id="KW-1185">Reference proteome</keyword>
<evidence type="ECO:0000256" key="6">
    <source>
        <dbReference type="ARBA" id="ARBA00023211"/>
    </source>
</evidence>
<keyword evidence="4 7" id="KW-0964">Secreted</keyword>
<dbReference type="RefSeq" id="XP_071911466.1">
    <property type="nucleotide sequence ID" value="XM_072055365.1"/>
</dbReference>
<dbReference type="Proteomes" id="UP001652660">
    <property type="component" value="Chromosome 6e"/>
</dbReference>
<dbReference type="InterPro" id="IPR011051">
    <property type="entry name" value="RmlC_Cupin_sf"/>
</dbReference>
<gene>
    <name evidence="10" type="primary">LOC140009536</name>
</gene>
<dbReference type="GeneID" id="140009536"/>
<dbReference type="SMART" id="SM00835">
    <property type="entry name" value="Cupin_1"/>
    <property type="match status" value="1"/>
</dbReference>
<dbReference type="SUPFAM" id="SSF51182">
    <property type="entry name" value="RmlC-like cupins"/>
    <property type="match status" value="1"/>
</dbReference>
<evidence type="ECO:0000256" key="5">
    <source>
        <dbReference type="ARBA" id="ARBA00022723"/>
    </source>
</evidence>
<dbReference type="PANTHER" id="PTHR31238">
    <property type="entry name" value="GERMIN-LIKE PROTEIN SUBFAMILY 3 MEMBER 3"/>
    <property type="match status" value="1"/>
</dbReference>
<sequence length="216" mass="22914">MGKHMIFSCFLALTLFNVAFATDPMPLQDFCVADNSSPVRVNGAPCKDPKLVTAEDFFFTGLNIPGNTSNAFGSKVTTVSVAEMPGLNTLGVSMARIDFAPKGVNPPLFHPRATGILTVLEGTLLVGFVTSNPENRLITKVVQKGDVFVIPVGLVHFHRNVGDTNAVAVAAYSSQNPDSTAIGKAVFGSTPLISDDVLAKAFQVNRNTIDGIQSKF</sequence>
<dbReference type="InterPro" id="IPR014710">
    <property type="entry name" value="RmlC-like_jellyroll"/>
</dbReference>
<feature type="domain" description="Cupin type-1" evidence="8">
    <location>
        <begin position="60"/>
        <end position="210"/>
    </location>
</feature>
<dbReference type="PRINTS" id="PR00325">
    <property type="entry name" value="GERMIN"/>
</dbReference>
<accession>A0ABM4UW05</accession>
<feature type="signal peptide" evidence="7">
    <location>
        <begin position="1"/>
        <end position="21"/>
    </location>
</feature>